<dbReference type="PANTHER" id="PTHR31561">
    <property type="entry name" value="3-KETOACYL-COA SYNTHASE"/>
    <property type="match status" value="1"/>
</dbReference>
<comment type="catalytic activity">
    <reaction evidence="2">
        <text>a very-long-chain acyl-CoA + malonyl-CoA + H(+) = a very-long-chain 3-oxoacyl-CoA + CO2 + CoA</text>
        <dbReference type="Rhea" id="RHEA:32727"/>
        <dbReference type="ChEBI" id="CHEBI:15378"/>
        <dbReference type="ChEBI" id="CHEBI:16526"/>
        <dbReference type="ChEBI" id="CHEBI:57287"/>
        <dbReference type="ChEBI" id="CHEBI:57384"/>
        <dbReference type="ChEBI" id="CHEBI:90725"/>
        <dbReference type="ChEBI" id="CHEBI:90736"/>
        <dbReference type="EC" id="2.3.1.199"/>
    </reaction>
</comment>
<proteinExistence type="predicted"/>
<sequence>MEQVFKFNHVKNFTPPFHKTILHTSLSASSQILWVIFVCLASYLHLNRIQDPIFLALVAIIFLVVFKTYIISSSPAIYLVDYSCLKPPNYWRVPFSSFIEHSRIVHSLDQESVNFMSKILVSSGQGQGTYIPPPLHYIPPRSTQEDAIKEAQEVLFPAFEDLLSKTKLSPQEIDIIIVNCSGFCPSPSLSAIIVNQYSMREDVKSFNISGMGCSASAMAVDMAHNLLKSSSSLWYELAYMEAKERVKQGERVLQLGMGTGPKCTSLVWECNRPIVNEAHKGPWAECIDRYPS</sequence>
<name>A0A5N6LCG8_9ASTR</name>
<keyword evidence="3" id="KW-0472">Membrane</keyword>
<evidence type="ECO:0000259" key="4">
    <source>
        <dbReference type="Pfam" id="PF08392"/>
    </source>
</evidence>
<evidence type="ECO:0000256" key="1">
    <source>
        <dbReference type="ARBA" id="ARBA00023315"/>
    </source>
</evidence>
<dbReference type="InterPro" id="IPR016039">
    <property type="entry name" value="Thiolase-like"/>
</dbReference>
<reference evidence="5 6" key="1">
    <citation type="submission" date="2019-05" db="EMBL/GenBank/DDBJ databases">
        <title>Mikania micrantha, genome provides insights into the molecular mechanism of rapid growth.</title>
        <authorList>
            <person name="Liu B."/>
        </authorList>
    </citation>
    <scope>NUCLEOTIDE SEQUENCE [LARGE SCALE GENOMIC DNA]</scope>
    <source>
        <strain evidence="5">NLD-2019</strain>
        <tissue evidence="5">Leaf</tissue>
    </source>
</reference>
<dbReference type="SUPFAM" id="SSF53901">
    <property type="entry name" value="Thiolase-like"/>
    <property type="match status" value="2"/>
</dbReference>
<dbReference type="OrthoDB" id="329835at2759"/>
<accession>A0A5N6LCG8</accession>
<dbReference type="Pfam" id="PF08392">
    <property type="entry name" value="FAE1_CUT1_RppA"/>
    <property type="match status" value="1"/>
</dbReference>
<evidence type="ECO:0000313" key="5">
    <source>
        <dbReference type="EMBL" id="KAD0429709.1"/>
    </source>
</evidence>
<dbReference type="AlphaFoldDB" id="A0A5N6LCG8"/>
<dbReference type="GO" id="GO:0009922">
    <property type="term" value="F:fatty acid elongase activity"/>
    <property type="evidence" value="ECO:0007669"/>
    <property type="project" value="UniProtKB-EC"/>
</dbReference>
<feature type="domain" description="FAE" evidence="4">
    <location>
        <begin position="76"/>
        <end position="231"/>
    </location>
</feature>
<evidence type="ECO:0000256" key="3">
    <source>
        <dbReference type="SAM" id="Phobius"/>
    </source>
</evidence>
<dbReference type="Gene3D" id="3.40.47.10">
    <property type="match status" value="2"/>
</dbReference>
<comment type="caution">
    <text evidence="5">The sequence shown here is derived from an EMBL/GenBank/DDBJ whole genome shotgun (WGS) entry which is preliminary data.</text>
</comment>
<evidence type="ECO:0000313" key="6">
    <source>
        <dbReference type="Proteomes" id="UP000326396"/>
    </source>
</evidence>
<gene>
    <name evidence="5" type="ORF">E3N88_44277</name>
</gene>
<keyword evidence="6" id="KW-1185">Reference proteome</keyword>
<dbReference type="GO" id="GO:0016020">
    <property type="term" value="C:membrane"/>
    <property type="evidence" value="ECO:0007669"/>
    <property type="project" value="InterPro"/>
</dbReference>
<dbReference type="InterPro" id="IPR013601">
    <property type="entry name" value="FAE1_typ3_polyketide_synth"/>
</dbReference>
<dbReference type="Proteomes" id="UP000326396">
    <property type="component" value="Unassembled WGS sequence"/>
</dbReference>
<keyword evidence="1" id="KW-0808">Transferase</keyword>
<keyword evidence="1" id="KW-0012">Acyltransferase</keyword>
<feature type="transmembrane region" description="Helical" evidence="3">
    <location>
        <begin position="20"/>
        <end position="46"/>
    </location>
</feature>
<dbReference type="EMBL" id="SZYD01001689">
    <property type="protein sequence ID" value="KAD0429709.1"/>
    <property type="molecule type" value="Genomic_DNA"/>
</dbReference>
<evidence type="ECO:0000256" key="2">
    <source>
        <dbReference type="ARBA" id="ARBA00047375"/>
    </source>
</evidence>
<feature type="transmembrane region" description="Helical" evidence="3">
    <location>
        <begin position="53"/>
        <end position="71"/>
    </location>
</feature>
<keyword evidence="3" id="KW-1133">Transmembrane helix</keyword>
<keyword evidence="3" id="KW-0812">Transmembrane</keyword>
<dbReference type="GO" id="GO:0006633">
    <property type="term" value="P:fatty acid biosynthetic process"/>
    <property type="evidence" value="ECO:0007669"/>
    <property type="project" value="InterPro"/>
</dbReference>
<dbReference type="InterPro" id="IPR012392">
    <property type="entry name" value="3-ktacl-CoA_syn"/>
</dbReference>
<protein>
    <recommendedName>
        <fullName evidence="4">FAE domain-containing protein</fullName>
    </recommendedName>
</protein>
<organism evidence="5 6">
    <name type="scientific">Mikania micrantha</name>
    <name type="common">bitter vine</name>
    <dbReference type="NCBI Taxonomy" id="192012"/>
    <lineage>
        <taxon>Eukaryota</taxon>
        <taxon>Viridiplantae</taxon>
        <taxon>Streptophyta</taxon>
        <taxon>Embryophyta</taxon>
        <taxon>Tracheophyta</taxon>
        <taxon>Spermatophyta</taxon>
        <taxon>Magnoliopsida</taxon>
        <taxon>eudicotyledons</taxon>
        <taxon>Gunneridae</taxon>
        <taxon>Pentapetalae</taxon>
        <taxon>asterids</taxon>
        <taxon>campanulids</taxon>
        <taxon>Asterales</taxon>
        <taxon>Asteraceae</taxon>
        <taxon>Asteroideae</taxon>
        <taxon>Heliantheae alliance</taxon>
        <taxon>Eupatorieae</taxon>
        <taxon>Mikania</taxon>
    </lineage>
</organism>